<feature type="domain" description="DUF202" evidence="7">
    <location>
        <begin position="1104"/>
        <end position="1206"/>
    </location>
</feature>
<evidence type="ECO:0000313" key="9">
    <source>
        <dbReference type="EMBL" id="EFJ49116.1"/>
    </source>
</evidence>
<keyword evidence="3 6" id="KW-1133">Transmembrane helix</keyword>
<feature type="compositionally biased region" description="Low complexity" evidence="5">
    <location>
        <begin position="637"/>
        <end position="647"/>
    </location>
</feature>
<dbReference type="STRING" id="3068.D8TUC0"/>
<comment type="subcellular location">
    <subcellularLocation>
        <location evidence="1">Endomembrane system</location>
        <topology evidence="1">Multi-pass membrane protein</topology>
    </subcellularLocation>
</comment>
<dbReference type="InterPro" id="IPR051572">
    <property type="entry name" value="VTC_Complex_Subunit"/>
</dbReference>
<dbReference type="RefSeq" id="XP_002950013.1">
    <property type="nucleotide sequence ID" value="XM_002949967.1"/>
</dbReference>
<protein>
    <recommendedName>
        <fullName evidence="11">VTC domain-containing protein</fullName>
    </recommendedName>
</protein>
<feature type="domain" description="VTC" evidence="8">
    <location>
        <begin position="232"/>
        <end position="593"/>
    </location>
</feature>
<evidence type="ECO:0000256" key="3">
    <source>
        <dbReference type="ARBA" id="ARBA00022989"/>
    </source>
</evidence>
<dbReference type="eggNOG" id="KOG1161">
    <property type="taxonomic scope" value="Eukaryota"/>
</dbReference>
<dbReference type="eggNOG" id="KOG4580">
    <property type="taxonomic scope" value="Eukaryota"/>
</dbReference>
<feature type="compositionally biased region" description="Low complexity" evidence="5">
    <location>
        <begin position="858"/>
        <end position="877"/>
    </location>
</feature>
<dbReference type="OrthoDB" id="551197at2759"/>
<evidence type="ECO:0008006" key="11">
    <source>
        <dbReference type="Google" id="ProtNLM"/>
    </source>
</evidence>
<sequence length="1246" mass="129917">MTPWVRVRMAASLPGGSGSGGGAAQNSTPTLPPGLLHRVGPLALPVAQRLPPSLERHALHAGALRAMLTEAVAAAADAAAGKGSETKAALHRRGGVCASAGDLLHKPFADGGLVNGRYSICTSPALSSSAEVEVPAQVPEIEPGDAGKHGGGCGDGSGDDDGVTSWEISRSLRGTTPRRFGSISRWPTVRGVATAAGVRRPRTCTARGALPLRPRRRSLSWRLGASTTAASRSTTKYWVDPRNVLRVKTTVIRHLPVLIFGRKSCALLPLEPLRAGAAAAAATGAGSCTNAAPPIGDPWRAPAGVLQPKAPSPTSPAEGFSALANGPWSTPSTPMPAAKAATAPVQLTRQLLAQYMYDSSKITSVYFDNKQLDVYHERLARGDGASLVRIRWYGVDEPAPEQGVFVERKKHRDAWTGECSLKERAQLLHRDVPAYLTGLQLPAMQPPTHGSASPSPQPPPPSSANSQAAAKAAAFLREVQANLMQRNQEPFLRTEYRRTAFQLSSTNAVRISLDTQLVMTREQGASRAPGGWHRDPSLAVRREDIVRFPYAVLEIKLQNEDTCPAWVLALRESGLLVEAPKFSKFLHGMALLYPQKLRNTPHWFLPDHHHHHRQQQQHPHQHQHLGGSGAPGSRIRSGSAAGLSQSSSAGSSWIRTALWLRGNRAFSRSVTAGGAPPPVFGATGGGGSSGGAGLSLGFRSGRSVPGGGPGAIVAMSPATIEELADTGDKYAEVTQKPQRTPEVPQWLFPANIRPDQAQDIIPDSDSDPDSGLAAVRGGLRAGGQRDVDPARTIRGSSTSLRHQPLHTGAVQGAHSGLIRRGVGSGGGGDHVAVLVGPPRHGGPDDSDSSHNSTKKSGSRNNSRSSSDLSRPSSVRSSYLPTVEARTSVGPAAAATMTRGSPASSRGVAGAAGATGIATDAMEGVSGGGVIGGATAVTAIGRGMSAGGGGADVPYSASAISPLPLSLATVPSHSVILSSSRFKALAANGKDTTDVYGSRSMSAGGVSGSKKWPPRFRRGGVTKSLKSLLQSHAGRVSPPSSRTEGPLPAQASGEAMGGSWAAAKWASLRGRGSGFGGGGGDVENGGSGYELPRAAAMVRTRVEPKTFFAAERTFLSWLNIAVLVMFTSLSLMADRLTVFGPQPGATAVPLPDGTVVEQALTDTGNVVQRQPACPGGICHASQIAGMAMAPVAMAFMLYALYMYRKRSAQILRRESVRYDDQRGPVLLTCMLLVVLVIAYVLTVKSVS</sequence>
<keyword evidence="10" id="KW-1185">Reference proteome</keyword>
<feature type="transmembrane region" description="Helical" evidence="6">
    <location>
        <begin position="1223"/>
        <end position="1241"/>
    </location>
</feature>
<dbReference type="Gene3D" id="3.20.100.30">
    <property type="entry name" value="VTC, catalytic tunnel domain"/>
    <property type="match status" value="1"/>
</dbReference>
<name>D8TUC0_VOLCA</name>
<dbReference type="GO" id="GO:0012505">
    <property type="term" value="C:endomembrane system"/>
    <property type="evidence" value="ECO:0007669"/>
    <property type="project" value="UniProtKB-SubCell"/>
</dbReference>
<dbReference type="GeneID" id="9619080"/>
<keyword evidence="2 6" id="KW-0812">Transmembrane</keyword>
<proteinExistence type="predicted"/>
<dbReference type="InterPro" id="IPR042267">
    <property type="entry name" value="VTC_sf"/>
</dbReference>
<gene>
    <name evidence="9" type="ORF">VOLCADRAFT_90423</name>
</gene>
<evidence type="ECO:0000259" key="8">
    <source>
        <dbReference type="Pfam" id="PF09359"/>
    </source>
</evidence>
<dbReference type="Proteomes" id="UP000001058">
    <property type="component" value="Unassembled WGS sequence"/>
</dbReference>
<feature type="region of interest" description="Disordered" evidence="5">
    <location>
        <begin position="889"/>
        <end position="908"/>
    </location>
</feature>
<dbReference type="Pfam" id="PF02656">
    <property type="entry name" value="DUF202"/>
    <property type="match status" value="1"/>
</dbReference>
<feature type="region of interest" description="Disordered" evidence="5">
    <location>
        <begin position="1027"/>
        <end position="1053"/>
    </location>
</feature>
<feature type="compositionally biased region" description="Low complexity" evidence="5">
    <location>
        <begin position="899"/>
        <end position="908"/>
    </location>
</feature>
<dbReference type="AlphaFoldDB" id="D8TUC0"/>
<evidence type="ECO:0000256" key="2">
    <source>
        <dbReference type="ARBA" id="ARBA00022692"/>
    </source>
</evidence>
<dbReference type="PANTHER" id="PTHR46140:SF1">
    <property type="entry name" value="VACUOLAR TRANSPORTER CHAPERONE COMPLEX SUBUNIT 4-RELATED"/>
    <property type="match status" value="1"/>
</dbReference>
<evidence type="ECO:0000256" key="6">
    <source>
        <dbReference type="SAM" id="Phobius"/>
    </source>
</evidence>
<dbReference type="InParanoid" id="D8TUC0"/>
<feature type="transmembrane region" description="Helical" evidence="6">
    <location>
        <begin position="1182"/>
        <end position="1202"/>
    </location>
</feature>
<evidence type="ECO:0000256" key="4">
    <source>
        <dbReference type="ARBA" id="ARBA00023136"/>
    </source>
</evidence>
<feature type="region of interest" description="Disordered" evidence="5">
    <location>
        <begin position="603"/>
        <end position="647"/>
    </location>
</feature>
<accession>D8TUC0</accession>
<dbReference type="InterPro" id="IPR018966">
    <property type="entry name" value="VTC_domain"/>
</dbReference>
<dbReference type="GO" id="GO:0006799">
    <property type="term" value="P:polyphosphate biosynthetic process"/>
    <property type="evidence" value="ECO:0007669"/>
    <property type="project" value="UniProtKB-ARBA"/>
</dbReference>
<feature type="compositionally biased region" description="Low complexity" evidence="5">
    <location>
        <begin position="769"/>
        <end position="778"/>
    </location>
</feature>
<reference evidence="9 10" key="1">
    <citation type="journal article" date="2010" name="Science">
        <title>Genomic analysis of organismal complexity in the multicellular green alga Volvox carteri.</title>
        <authorList>
            <person name="Prochnik S.E."/>
            <person name="Umen J."/>
            <person name="Nedelcu A.M."/>
            <person name="Hallmann A."/>
            <person name="Miller S.M."/>
            <person name="Nishii I."/>
            <person name="Ferris P."/>
            <person name="Kuo A."/>
            <person name="Mitros T."/>
            <person name="Fritz-Laylin L.K."/>
            <person name="Hellsten U."/>
            <person name="Chapman J."/>
            <person name="Simakov O."/>
            <person name="Rensing S.A."/>
            <person name="Terry A."/>
            <person name="Pangilinan J."/>
            <person name="Kapitonov V."/>
            <person name="Jurka J."/>
            <person name="Salamov A."/>
            <person name="Shapiro H."/>
            <person name="Schmutz J."/>
            <person name="Grimwood J."/>
            <person name="Lindquist E."/>
            <person name="Lucas S."/>
            <person name="Grigoriev I.V."/>
            <person name="Schmitt R."/>
            <person name="Kirk D."/>
            <person name="Rokhsar D.S."/>
        </authorList>
    </citation>
    <scope>NUCLEOTIDE SEQUENCE [LARGE SCALE GENOMIC DNA]</scope>
    <source>
        <strain evidence="10">f. Nagariensis / Eve</strain>
    </source>
</reference>
<feature type="region of interest" description="Disordered" evidence="5">
    <location>
        <begin position="441"/>
        <end position="471"/>
    </location>
</feature>
<keyword evidence="4 6" id="KW-0472">Membrane</keyword>
<dbReference type="InterPro" id="IPR003807">
    <property type="entry name" value="DUF202"/>
</dbReference>
<evidence type="ECO:0000259" key="7">
    <source>
        <dbReference type="Pfam" id="PF02656"/>
    </source>
</evidence>
<feature type="region of interest" description="Disordered" evidence="5">
    <location>
        <begin position="757"/>
        <end position="882"/>
    </location>
</feature>
<dbReference type="Pfam" id="PF09359">
    <property type="entry name" value="VTC"/>
    <property type="match status" value="1"/>
</dbReference>
<evidence type="ECO:0000256" key="5">
    <source>
        <dbReference type="SAM" id="MobiDB-lite"/>
    </source>
</evidence>
<dbReference type="PANTHER" id="PTHR46140">
    <property type="entry name" value="VACUOLAR TRANSPORTER CHAPERONE 1-RELATED"/>
    <property type="match status" value="1"/>
</dbReference>
<feature type="region of interest" description="Disordered" evidence="5">
    <location>
        <begin position="11"/>
        <end position="33"/>
    </location>
</feature>
<organism evidence="10">
    <name type="scientific">Volvox carteri f. nagariensis</name>
    <dbReference type="NCBI Taxonomy" id="3068"/>
    <lineage>
        <taxon>Eukaryota</taxon>
        <taxon>Viridiplantae</taxon>
        <taxon>Chlorophyta</taxon>
        <taxon>core chlorophytes</taxon>
        <taxon>Chlorophyceae</taxon>
        <taxon>CS clade</taxon>
        <taxon>Chlamydomonadales</taxon>
        <taxon>Volvocaceae</taxon>
        <taxon>Volvox</taxon>
    </lineage>
</organism>
<evidence type="ECO:0000256" key="1">
    <source>
        <dbReference type="ARBA" id="ARBA00004127"/>
    </source>
</evidence>
<dbReference type="KEGG" id="vcn:VOLCADRAFT_90423"/>
<evidence type="ECO:0000313" key="10">
    <source>
        <dbReference type="Proteomes" id="UP000001058"/>
    </source>
</evidence>
<feature type="compositionally biased region" description="Basic residues" evidence="5">
    <location>
        <begin position="608"/>
        <end position="623"/>
    </location>
</feature>
<dbReference type="EMBL" id="GL378337">
    <property type="protein sequence ID" value="EFJ49116.1"/>
    <property type="molecule type" value="Genomic_DNA"/>
</dbReference>